<dbReference type="InterPro" id="IPR036645">
    <property type="entry name" value="Elafin-like_sf"/>
</dbReference>
<reference evidence="4" key="1">
    <citation type="submission" date="2025-08" db="UniProtKB">
        <authorList>
            <consortium name="RefSeq"/>
        </authorList>
    </citation>
    <scope>IDENTIFICATION</scope>
</reference>
<protein>
    <submittedName>
        <fullName evidence="4">WAP four-disulfide core domain protein 15A-like</fullName>
    </submittedName>
</protein>
<dbReference type="FunCoup" id="A0A6P6EDT4">
    <property type="interactions" value="4"/>
</dbReference>
<proteinExistence type="predicted"/>
<dbReference type="PROSITE" id="PS51390">
    <property type="entry name" value="WAP"/>
    <property type="match status" value="1"/>
</dbReference>
<name>A0A6P6EDT4_OCTDE</name>
<dbReference type="Proteomes" id="UP000515203">
    <property type="component" value="Unplaced"/>
</dbReference>
<dbReference type="GO" id="GO:0005576">
    <property type="term" value="C:extracellular region"/>
    <property type="evidence" value="ECO:0007669"/>
    <property type="project" value="InterPro"/>
</dbReference>
<dbReference type="OrthoDB" id="9794641at2759"/>
<sequence length="80" mass="8990">MKLTSLSLLALTVLLCLHEAQPGLRKNGTKWKPGHCPEFYLECMFSGLPGCLSDRSCKGTKKCCYYNCRHQCMDPSMTVD</sequence>
<evidence type="ECO:0000313" key="4">
    <source>
        <dbReference type="RefSeq" id="XP_023570515.1"/>
    </source>
</evidence>
<dbReference type="RefSeq" id="XP_023570515.1">
    <property type="nucleotide sequence ID" value="XM_023714747.1"/>
</dbReference>
<dbReference type="GO" id="GO:0030414">
    <property type="term" value="F:peptidase inhibitor activity"/>
    <property type="evidence" value="ECO:0007669"/>
    <property type="project" value="InterPro"/>
</dbReference>
<dbReference type="InterPro" id="IPR008197">
    <property type="entry name" value="WAP_dom"/>
</dbReference>
<organism evidence="3 4">
    <name type="scientific">Octodon degus</name>
    <name type="common">Degu</name>
    <name type="synonym">Sciurus degus</name>
    <dbReference type="NCBI Taxonomy" id="10160"/>
    <lineage>
        <taxon>Eukaryota</taxon>
        <taxon>Metazoa</taxon>
        <taxon>Chordata</taxon>
        <taxon>Craniata</taxon>
        <taxon>Vertebrata</taxon>
        <taxon>Euteleostomi</taxon>
        <taxon>Mammalia</taxon>
        <taxon>Eutheria</taxon>
        <taxon>Euarchontoglires</taxon>
        <taxon>Glires</taxon>
        <taxon>Rodentia</taxon>
        <taxon>Hystricomorpha</taxon>
        <taxon>Octodontidae</taxon>
        <taxon>Octodon</taxon>
    </lineage>
</organism>
<dbReference type="GeneID" id="111816660"/>
<dbReference type="AlphaFoldDB" id="A0A6P6EDT4"/>
<dbReference type="SMART" id="SM00217">
    <property type="entry name" value="WAP"/>
    <property type="match status" value="1"/>
</dbReference>
<evidence type="ECO:0000313" key="3">
    <source>
        <dbReference type="Proteomes" id="UP000515203"/>
    </source>
</evidence>
<dbReference type="OMA" id="AKKCCFY"/>
<dbReference type="PRINTS" id="PR00003">
    <property type="entry name" value="4DISULPHCORE"/>
</dbReference>
<feature type="signal peptide" evidence="1">
    <location>
        <begin position="1"/>
        <end position="20"/>
    </location>
</feature>
<keyword evidence="1" id="KW-0732">Signal</keyword>
<feature type="domain" description="WAP" evidence="2">
    <location>
        <begin position="29"/>
        <end position="76"/>
    </location>
</feature>
<dbReference type="InParanoid" id="A0A6P6EDT4"/>
<evidence type="ECO:0000256" key="1">
    <source>
        <dbReference type="SAM" id="SignalP"/>
    </source>
</evidence>
<dbReference type="Gene3D" id="4.10.75.10">
    <property type="entry name" value="Elafin-like"/>
    <property type="match status" value="1"/>
</dbReference>
<keyword evidence="3" id="KW-1185">Reference proteome</keyword>
<accession>A0A6P6EDT4</accession>
<gene>
    <name evidence="4" type="primary">LOC111816660</name>
</gene>
<dbReference type="Pfam" id="PF00095">
    <property type="entry name" value="WAP"/>
    <property type="match status" value="1"/>
</dbReference>
<feature type="chain" id="PRO_5028070422" evidence="1">
    <location>
        <begin position="21"/>
        <end position="80"/>
    </location>
</feature>
<evidence type="ECO:0000259" key="2">
    <source>
        <dbReference type="PROSITE" id="PS51390"/>
    </source>
</evidence>
<dbReference type="SUPFAM" id="SSF57256">
    <property type="entry name" value="Elafin-like"/>
    <property type="match status" value="1"/>
</dbReference>